<keyword evidence="12" id="KW-1185">Reference proteome</keyword>
<dbReference type="GO" id="GO:0005886">
    <property type="term" value="C:plasma membrane"/>
    <property type="evidence" value="ECO:0000318"/>
    <property type="project" value="GO_Central"/>
</dbReference>
<proteinExistence type="inferred from homology"/>
<dbReference type="Reactome" id="R-DDI-6798695">
    <property type="pathway name" value="Neutrophil degranulation"/>
</dbReference>
<evidence type="ECO:0000256" key="1">
    <source>
        <dbReference type="ARBA" id="ARBA00004141"/>
    </source>
</evidence>
<dbReference type="AlphaFoldDB" id="Q75JR4"/>
<feature type="transmembrane region" description="Helical" evidence="7">
    <location>
        <begin position="379"/>
        <end position="399"/>
    </location>
</feature>
<comment type="caution">
    <text evidence="11">The sequence shown here is derived from an EMBL/GenBank/DDBJ whole genome shotgun (WGS) entry which is preliminary data.</text>
</comment>
<dbReference type="KEGG" id="ddi:DDB_G0272114"/>
<evidence type="ECO:0000259" key="8">
    <source>
        <dbReference type="Pfam" id="PF02714"/>
    </source>
</evidence>
<sequence>MSDSSSGSGSGEHLNRYNANDNAFVVTLVINCVVMLIFFLIFCIVRRKFKQFYQYRFEQHHKGVSVPPSDGFFSWVVDTIKYSDNSIKDTAGLDGFMYLRNVKTSFYICVVLMVISSVMLYPTNYYGKYNEHREKDEDGKLPDEVVGLTMISMGNIERGSHLLWVHLVFVFFVTIVVLWFSYQDYHLYSKERIQYKQQSRLSNYTIMLRDIPNSMFTREELSNYFKSHLSNPSDLLDVSLQYPAPHIYALVSERENFVKKYESAIESYRRTKEKPTTKIGFLGCFGEEKDSIDYFQEKIDELTKKIEYERAEAETGYYIKNANSNVGGSSFVIFNQRKVQKEMVQTIMHAKYHVLFSRYYAPDPNDVFWKNIHIGLKSYYVRSLIVAILTFALVFLWGIPVAFLSGFSNLETISRVKAFSWITDIISKSKILQGFLSGFLPNLILIIFMILLIPIIYALSRACGYFSNSRIEASVFSKYFLFLVFNVFLVSAIAGTIFQSIEQIANDPTSIIGSIANSLGGLSFQMINYILIAAAGSFGAILRIVGLIIQLIKLKWLAKTKRQIDDTLHQGPFAYGVNYAKNLLILQLTLAYSTLSPFILIFGAWYFGLSYLVQKYNIIWVNTPNYQCGGFMSPMHFRRTIIGLLIYHILMIGTFNVYKFYYGILVVICLVVTIVFWYFAEYKFKDISKSGIMDQYQKQQTDGTNSGDIEMKASGSSVINDSTSLNPTVHQEFHDASHSISEYNSNSYKPPYYELMKINNFDLDFPIGGSANV</sequence>
<feature type="transmembrane region" description="Helical" evidence="7">
    <location>
        <begin position="162"/>
        <end position="182"/>
    </location>
</feature>
<dbReference type="GeneID" id="8618448"/>
<dbReference type="OMA" id="DPTQVIW"/>
<evidence type="ECO:0000256" key="2">
    <source>
        <dbReference type="ARBA" id="ARBA00007779"/>
    </source>
</evidence>
<feature type="transmembrane region" description="Helical" evidence="7">
    <location>
        <begin position="583"/>
        <end position="607"/>
    </location>
</feature>
<dbReference type="HOGENOM" id="CLU_329683_0_0_1"/>
<evidence type="ECO:0000259" key="9">
    <source>
        <dbReference type="Pfam" id="PF13967"/>
    </source>
</evidence>
<organism evidence="11 12">
    <name type="scientific">Dictyostelium discoideum</name>
    <name type="common">Social amoeba</name>
    <dbReference type="NCBI Taxonomy" id="44689"/>
    <lineage>
        <taxon>Eukaryota</taxon>
        <taxon>Amoebozoa</taxon>
        <taxon>Evosea</taxon>
        <taxon>Eumycetozoa</taxon>
        <taxon>Dictyostelia</taxon>
        <taxon>Dictyosteliales</taxon>
        <taxon>Dictyosteliaceae</taxon>
        <taxon>Dictyostelium</taxon>
    </lineage>
</organism>
<dbReference type="eggNOG" id="KOG1134">
    <property type="taxonomic scope" value="Eukaryota"/>
</dbReference>
<dbReference type="PhylomeDB" id="Q75JR4"/>
<dbReference type="dictyBase" id="DDB_G0272114">
    <property type="gene designation" value="orfR1062"/>
</dbReference>
<dbReference type="Pfam" id="PF14703">
    <property type="entry name" value="PHM7_cyt"/>
    <property type="match status" value="1"/>
</dbReference>
<dbReference type="InterPro" id="IPR032880">
    <property type="entry name" value="CSC1/OSCA1-like_N"/>
</dbReference>
<evidence type="ECO:0000256" key="5">
    <source>
        <dbReference type="ARBA" id="ARBA00022989"/>
    </source>
</evidence>
<evidence type="ECO:0000313" key="11">
    <source>
        <dbReference type="EMBL" id="EAL71209.1"/>
    </source>
</evidence>
<keyword evidence="5 7" id="KW-1133">Transmembrane helix</keyword>
<dbReference type="FunCoup" id="Q75JR4">
    <property type="interactions" value="53"/>
</dbReference>
<dbReference type="RefSeq" id="XP_645282.1">
    <property type="nucleotide sequence ID" value="XM_640190.1"/>
</dbReference>
<feature type="transmembrane region" description="Helical" evidence="7">
    <location>
        <begin position="23"/>
        <end position="45"/>
    </location>
</feature>
<dbReference type="Pfam" id="PF13967">
    <property type="entry name" value="RSN1_TM"/>
    <property type="match status" value="1"/>
</dbReference>
<dbReference type="EMBL" id="AAFI02000008">
    <property type="protein sequence ID" value="EAL71209.1"/>
    <property type="molecule type" value="Genomic_DNA"/>
</dbReference>
<dbReference type="PANTHER" id="PTHR13018">
    <property type="entry name" value="PROBABLE MEMBRANE PROTEIN DUF221-RELATED"/>
    <property type="match status" value="1"/>
</dbReference>
<feature type="transmembrane region" description="Helical" evidence="7">
    <location>
        <begin position="439"/>
        <end position="459"/>
    </location>
</feature>
<evidence type="ECO:0000256" key="7">
    <source>
        <dbReference type="SAM" id="Phobius"/>
    </source>
</evidence>
<keyword evidence="3" id="KW-0813">Transport</keyword>
<protein>
    <submittedName>
        <fullName evidence="11">Uncharacterized protein</fullName>
    </submittedName>
</protein>
<dbReference type="InterPro" id="IPR045122">
    <property type="entry name" value="Csc1-like"/>
</dbReference>
<feature type="domain" description="CSC1/OSCA1-like 7TM region" evidence="8">
    <location>
        <begin position="382"/>
        <end position="655"/>
    </location>
</feature>
<dbReference type="SMR" id="Q75JR4"/>
<gene>
    <name evidence="11" type="primary">orfR1062</name>
    <name evidence="11" type="ORF">DDB_G0272114</name>
</gene>
<dbReference type="PANTHER" id="PTHR13018:SF5">
    <property type="entry name" value="RE44586P"/>
    <property type="match status" value="1"/>
</dbReference>
<feature type="transmembrane region" description="Helical" evidence="7">
    <location>
        <begin position="105"/>
        <end position="123"/>
    </location>
</feature>
<dbReference type="InParanoid" id="Q75JR4"/>
<accession>Q75JR4</accession>
<dbReference type="InterPro" id="IPR027815">
    <property type="entry name" value="CSC1/OSCA1-like_cyt"/>
</dbReference>
<feature type="transmembrane region" description="Helical" evidence="7">
    <location>
        <begin position="526"/>
        <end position="552"/>
    </location>
</feature>
<dbReference type="Proteomes" id="UP000002195">
    <property type="component" value="Unassembled WGS sequence"/>
</dbReference>
<accession>Q559Q2</accession>
<dbReference type="Pfam" id="PF02714">
    <property type="entry name" value="RSN1_7TM"/>
    <property type="match status" value="1"/>
</dbReference>
<comment type="similarity">
    <text evidence="2">Belongs to the CSC1 (TC 1.A.17) family.</text>
</comment>
<dbReference type="PRO" id="PR:Q75JR4"/>
<evidence type="ECO:0000256" key="6">
    <source>
        <dbReference type="ARBA" id="ARBA00023136"/>
    </source>
</evidence>
<feature type="transmembrane region" description="Helical" evidence="7">
    <location>
        <begin position="660"/>
        <end position="680"/>
    </location>
</feature>
<dbReference type="VEuPathDB" id="AmoebaDB:DDB_G0272114"/>
<keyword evidence="6 7" id="KW-0472">Membrane</keyword>
<keyword evidence="4 7" id="KW-0812">Transmembrane</keyword>
<dbReference type="STRING" id="44689.Q75JR4"/>
<feature type="domain" description="CSC1/OSCA1-like N-terminal transmembrane" evidence="9">
    <location>
        <begin position="23"/>
        <end position="183"/>
    </location>
</feature>
<evidence type="ECO:0000259" key="10">
    <source>
        <dbReference type="Pfam" id="PF14703"/>
    </source>
</evidence>
<feature type="domain" description="CSC1/OSCA1-like cytosolic" evidence="10">
    <location>
        <begin position="204"/>
        <end position="371"/>
    </location>
</feature>
<evidence type="ECO:0000313" key="12">
    <source>
        <dbReference type="Proteomes" id="UP000002195"/>
    </source>
</evidence>
<comment type="subcellular location">
    <subcellularLocation>
        <location evidence="1">Membrane</location>
        <topology evidence="1">Multi-pass membrane protein</topology>
    </subcellularLocation>
</comment>
<evidence type="ECO:0000256" key="3">
    <source>
        <dbReference type="ARBA" id="ARBA00022448"/>
    </source>
</evidence>
<feature type="transmembrane region" description="Helical" evidence="7">
    <location>
        <begin position="479"/>
        <end position="501"/>
    </location>
</feature>
<dbReference type="GO" id="GO:0005227">
    <property type="term" value="F:calcium-activated cation channel activity"/>
    <property type="evidence" value="ECO:0000318"/>
    <property type="project" value="GO_Central"/>
</dbReference>
<name>Q75JR4_DICDI</name>
<dbReference type="InterPro" id="IPR003864">
    <property type="entry name" value="CSC1/OSCA1-like_7TM"/>
</dbReference>
<evidence type="ECO:0000256" key="4">
    <source>
        <dbReference type="ARBA" id="ARBA00022692"/>
    </source>
</evidence>
<dbReference type="PaxDb" id="44689-DDB0216269"/>
<reference evidence="11 12" key="1">
    <citation type="journal article" date="2005" name="Nature">
        <title>The genome of the social amoeba Dictyostelium discoideum.</title>
        <authorList>
            <consortium name="The Dictyostelium discoideum Sequencing Consortium"/>
            <person name="Eichinger L."/>
            <person name="Pachebat J.A."/>
            <person name="Glockner G."/>
            <person name="Rajandream M.A."/>
            <person name="Sucgang R."/>
            <person name="Berriman M."/>
            <person name="Song J."/>
            <person name="Olsen R."/>
            <person name="Szafranski K."/>
            <person name="Xu Q."/>
            <person name="Tunggal B."/>
            <person name="Kummerfeld S."/>
            <person name="Madera M."/>
            <person name="Konfortov B.A."/>
            <person name="Rivero F."/>
            <person name="Bankier A.T."/>
            <person name="Lehmann R."/>
            <person name="Hamlin N."/>
            <person name="Davies R."/>
            <person name="Gaudet P."/>
            <person name="Fey P."/>
            <person name="Pilcher K."/>
            <person name="Chen G."/>
            <person name="Saunders D."/>
            <person name="Sodergren E."/>
            <person name="Davis P."/>
            <person name="Kerhornou A."/>
            <person name="Nie X."/>
            <person name="Hall N."/>
            <person name="Anjard C."/>
            <person name="Hemphill L."/>
            <person name="Bason N."/>
            <person name="Farbrother P."/>
            <person name="Desany B."/>
            <person name="Just E."/>
            <person name="Morio T."/>
            <person name="Rost R."/>
            <person name="Churcher C."/>
            <person name="Cooper J."/>
            <person name="Haydock S."/>
            <person name="van Driessche N."/>
            <person name="Cronin A."/>
            <person name="Goodhead I."/>
            <person name="Muzny D."/>
            <person name="Mourier T."/>
            <person name="Pain A."/>
            <person name="Lu M."/>
            <person name="Harper D."/>
            <person name="Lindsay R."/>
            <person name="Hauser H."/>
            <person name="James K."/>
            <person name="Quiles M."/>
            <person name="Madan Babu M."/>
            <person name="Saito T."/>
            <person name="Buchrieser C."/>
            <person name="Wardroper A."/>
            <person name="Felder M."/>
            <person name="Thangavelu M."/>
            <person name="Johnson D."/>
            <person name="Knights A."/>
            <person name="Loulseged H."/>
            <person name="Mungall K."/>
            <person name="Oliver K."/>
            <person name="Price C."/>
            <person name="Quail M.A."/>
            <person name="Urushihara H."/>
            <person name="Hernandez J."/>
            <person name="Rabbinowitsch E."/>
            <person name="Steffen D."/>
            <person name="Sanders M."/>
            <person name="Ma J."/>
            <person name="Kohara Y."/>
            <person name="Sharp S."/>
            <person name="Simmonds M."/>
            <person name="Spiegler S."/>
            <person name="Tivey A."/>
            <person name="Sugano S."/>
            <person name="White B."/>
            <person name="Walker D."/>
            <person name="Woodward J."/>
            <person name="Winckler T."/>
            <person name="Tanaka Y."/>
            <person name="Shaulsky G."/>
            <person name="Schleicher M."/>
            <person name="Weinstock G."/>
            <person name="Rosenthal A."/>
            <person name="Cox E.C."/>
            <person name="Chisholm R.L."/>
            <person name="Gibbs R."/>
            <person name="Loomis W.F."/>
            <person name="Platzer M."/>
            <person name="Kay R.R."/>
            <person name="Williams J."/>
            <person name="Dear P.H."/>
            <person name="Noegel A.A."/>
            <person name="Barrell B."/>
            <person name="Kuspa A."/>
        </authorList>
    </citation>
    <scope>NUCLEOTIDE SEQUENCE [LARGE SCALE GENOMIC DNA]</scope>
    <source>
        <strain evidence="11 12">AX4</strain>
    </source>
</reference>